<gene>
    <name evidence="1" type="ORF">ETSY2_13650</name>
</gene>
<name>W4MA08_9BACT</name>
<dbReference type="EMBL" id="AZHX01000548">
    <property type="protein sequence ID" value="ETX07015.1"/>
    <property type="molecule type" value="Genomic_DNA"/>
</dbReference>
<protein>
    <submittedName>
        <fullName evidence="1">Uncharacterized protein</fullName>
    </submittedName>
</protein>
<evidence type="ECO:0000313" key="2">
    <source>
        <dbReference type="Proteomes" id="UP000019140"/>
    </source>
</evidence>
<sequence length="278" mass="31647">MYLPLFDIEVKHQFFTSGMHRTFTVSPTVRTEALAAELGLSSRQTPDGIRVFYESRRLKELQGDAGNPETPLQLGFKLDTPDHLFARYTEPSCPDDNLFYFDQRCAREESAERSRLHRDAQVSEHEVEPLQSPRIDDLLEPTEQAAPPLGVIRIPLAPSDGLRTYDIRFAARKTFWTYYLLGRFSRDGLYMEDAKGETEFDSLGEVTLPGGRVARAFRTTSMLPLQDRYHNRFQIIDPDAAGDRVMMARMPGAEVRQTYQERCNGTEVAVSEIFINGG</sequence>
<comment type="caution">
    <text evidence="1">The sequence shown here is derived from an EMBL/GenBank/DDBJ whole genome shotgun (WGS) entry which is preliminary data.</text>
</comment>
<proteinExistence type="predicted"/>
<dbReference type="HOGENOM" id="CLU_996962_0_0_7"/>
<dbReference type="Proteomes" id="UP000019140">
    <property type="component" value="Unassembled WGS sequence"/>
</dbReference>
<reference evidence="1 2" key="1">
    <citation type="journal article" date="2014" name="Nature">
        <title>An environmental bacterial taxon with a large and distinct metabolic repertoire.</title>
        <authorList>
            <person name="Wilson M.C."/>
            <person name="Mori T."/>
            <person name="Ruckert C."/>
            <person name="Uria A.R."/>
            <person name="Helf M.J."/>
            <person name="Takada K."/>
            <person name="Gernert C."/>
            <person name="Steffens U.A."/>
            <person name="Heycke N."/>
            <person name="Schmitt S."/>
            <person name="Rinke C."/>
            <person name="Helfrich E.J."/>
            <person name="Brachmann A.O."/>
            <person name="Gurgui C."/>
            <person name="Wakimoto T."/>
            <person name="Kracht M."/>
            <person name="Crusemann M."/>
            <person name="Hentschel U."/>
            <person name="Abe I."/>
            <person name="Matsunaga S."/>
            <person name="Kalinowski J."/>
            <person name="Takeyama H."/>
            <person name="Piel J."/>
        </authorList>
    </citation>
    <scope>NUCLEOTIDE SEQUENCE [LARGE SCALE GENOMIC DNA]</scope>
    <source>
        <strain evidence="2">TSY2</strain>
    </source>
</reference>
<keyword evidence="2" id="KW-1185">Reference proteome</keyword>
<accession>W4MA08</accession>
<evidence type="ECO:0000313" key="1">
    <source>
        <dbReference type="EMBL" id="ETX07015.1"/>
    </source>
</evidence>
<organism evidence="1 2">
    <name type="scientific">Candidatus Entotheonella gemina</name>
    <dbReference type="NCBI Taxonomy" id="1429439"/>
    <lineage>
        <taxon>Bacteria</taxon>
        <taxon>Pseudomonadati</taxon>
        <taxon>Nitrospinota/Tectimicrobiota group</taxon>
        <taxon>Candidatus Tectimicrobiota</taxon>
        <taxon>Candidatus Entotheonellia</taxon>
        <taxon>Candidatus Entotheonellales</taxon>
        <taxon>Candidatus Entotheonellaceae</taxon>
        <taxon>Candidatus Entotheonella</taxon>
    </lineage>
</organism>
<dbReference type="AlphaFoldDB" id="W4MA08"/>